<dbReference type="Pfam" id="PF08699">
    <property type="entry name" value="ArgoL1"/>
    <property type="match status" value="1"/>
</dbReference>
<dbReference type="InterPro" id="IPR014811">
    <property type="entry name" value="ArgoL1"/>
</dbReference>
<dbReference type="InterPro" id="IPR036085">
    <property type="entry name" value="PAZ_dom_sf"/>
</dbReference>
<evidence type="ECO:0000256" key="3">
    <source>
        <dbReference type="SAM" id="MobiDB-lite"/>
    </source>
</evidence>
<dbReference type="SMART" id="SM00950">
    <property type="entry name" value="Piwi"/>
    <property type="match status" value="1"/>
</dbReference>
<dbReference type="InterPro" id="IPR003100">
    <property type="entry name" value="PAZ_dom"/>
</dbReference>
<dbReference type="Proteomes" id="UP000017836">
    <property type="component" value="Unassembled WGS sequence"/>
</dbReference>
<dbReference type="GO" id="GO:0031047">
    <property type="term" value="P:regulatory ncRNA-mediated gene silencing"/>
    <property type="evidence" value="ECO:0000318"/>
    <property type="project" value="GO_Central"/>
</dbReference>
<dbReference type="InterPro" id="IPR012337">
    <property type="entry name" value="RNaseH-like_sf"/>
</dbReference>
<dbReference type="Gramene" id="ERN11272">
    <property type="protein sequence ID" value="ERN11272"/>
    <property type="gene ID" value="AMTR_s00024p00238500"/>
</dbReference>
<name>W1PMN5_AMBTC</name>
<feature type="region of interest" description="Disordered" evidence="3">
    <location>
        <begin position="1"/>
        <end position="136"/>
    </location>
</feature>
<dbReference type="CDD" id="cd04657">
    <property type="entry name" value="Piwi_ago-like"/>
    <property type="match status" value="1"/>
</dbReference>
<dbReference type="CDD" id="cd02846">
    <property type="entry name" value="PAZ_argonaute_like"/>
    <property type="match status" value="1"/>
</dbReference>
<dbReference type="STRING" id="13333.W1PMN5"/>
<dbReference type="GO" id="GO:0005634">
    <property type="term" value="C:nucleus"/>
    <property type="evidence" value="ECO:0000318"/>
    <property type="project" value="GO_Central"/>
</dbReference>
<comment type="similarity">
    <text evidence="1">Belongs to the argonaute family. Ago subfamily.</text>
</comment>
<dbReference type="SMART" id="SM00949">
    <property type="entry name" value="PAZ"/>
    <property type="match status" value="1"/>
</dbReference>
<feature type="compositionally biased region" description="Low complexity" evidence="3">
    <location>
        <begin position="68"/>
        <end position="100"/>
    </location>
</feature>
<accession>W1PMN5</accession>
<dbReference type="GO" id="GO:0005737">
    <property type="term" value="C:cytoplasm"/>
    <property type="evidence" value="ECO:0000318"/>
    <property type="project" value="GO_Central"/>
</dbReference>
<dbReference type="PROSITE" id="PS50821">
    <property type="entry name" value="PAZ"/>
    <property type="match status" value="1"/>
</dbReference>
<proteinExistence type="inferred from homology"/>
<dbReference type="PROSITE" id="PS50822">
    <property type="entry name" value="PIWI"/>
    <property type="match status" value="1"/>
</dbReference>
<protein>
    <recommendedName>
        <fullName evidence="8">Protein argonaute MEL1</fullName>
    </recommendedName>
</protein>
<dbReference type="GO" id="GO:0004521">
    <property type="term" value="F:RNA endonuclease activity"/>
    <property type="evidence" value="ECO:0000318"/>
    <property type="project" value="GO_Central"/>
</dbReference>
<dbReference type="InterPro" id="IPR032473">
    <property type="entry name" value="Argonaute_Mid_dom"/>
</dbReference>
<dbReference type="EMBL" id="KI392710">
    <property type="protein sequence ID" value="ERN11272.1"/>
    <property type="molecule type" value="Genomic_DNA"/>
</dbReference>
<keyword evidence="2" id="KW-0943">RNA-mediated gene silencing</keyword>
<organism evidence="6 7">
    <name type="scientific">Amborella trichopoda</name>
    <dbReference type="NCBI Taxonomy" id="13333"/>
    <lineage>
        <taxon>Eukaryota</taxon>
        <taxon>Viridiplantae</taxon>
        <taxon>Streptophyta</taxon>
        <taxon>Embryophyta</taxon>
        <taxon>Tracheophyta</taxon>
        <taxon>Spermatophyta</taxon>
        <taxon>Magnoliopsida</taxon>
        <taxon>Amborellales</taxon>
        <taxon>Amborellaceae</taxon>
        <taxon>Amborella</taxon>
    </lineage>
</organism>
<dbReference type="AlphaFoldDB" id="W1PMN5"/>
<dbReference type="SMR" id="W1PMN5"/>
<evidence type="ECO:0000313" key="6">
    <source>
        <dbReference type="EMBL" id="ERN11272.1"/>
    </source>
</evidence>
<evidence type="ECO:0000256" key="2">
    <source>
        <dbReference type="ARBA" id="ARBA00023158"/>
    </source>
</evidence>
<keyword evidence="7" id="KW-1185">Reference proteome</keyword>
<feature type="compositionally biased region" description="Low complexity" evidence="3">
    <location>
        <begin position="30"/>
        <end position="61"/>
    </location>
</feature>
<dbReference type="InterPro" id="IPR032474">
    <property type="entry name" value="Argonaute_N"/>
</dbReference>
<reference evidence="7" key="1">
    <citation type="journal article" date="2013" name="Science">
        <title>The Amborella genome and the evolution of flowering plants.</title>
        <authorList>
            <consortium name="Amborella Genome Project"/>
        </authorList>
    </citation>
    <scope>NUCLEOTIDE SEQUENCE [LARGE SCALE GENOMIC DNA]</scope>
</reference>
<evidence type="ECO:0000259" key="5">
    <source>
        <dbReference type="PROSITE" id="PS50822"/>
    </source>
</evidence>
<dbReference type="Pfam" id="PF16487">
    <property type="entry name" value="ArgoMid"/>
    <property type="match status" value="1"/>
</dbReference>
<sequence length="1034" mass="115056">MPRRSKKTQQPEDPNKPVGGALHPPQASVSSSTRAPPASQTSAASSTRAPPASQTSAASTRAPPPPHSSSTRAPPASQTSAASSTRAPPAFQTSAASSTRAPPPPHSSSTRAPPPPHSTSTRAAPLHSSSASGPSEISVSVSSLVGAPVSTSASTGALVSSSQSSDQLLERLTISDPLPRSSKALVPPRRPGYGRAGDRCVVNANHFLVQLSCNEIVHYDVTITPEVRSMERNRIIISDLIRLHKDSLGRRLPAYDGRKCLYTAGPLPFASKNFTIKLSDEVAGSSTLQRREKEYTVTIRFAAIVPIDHLRQFLQGRQLDCPKEAIQALDVVLRELPTRNYIPVGRNFYSPKLGKIEKMPDGLECWRGYYQSILPKQMGLSLNIDMSSTSFYDPIPVIGFVCNLLKQDYPKQLSDQERVKVKKALRGVNIKVTHTKRRYRVSGVTQESTSQLVFHNEEQGTDTTVVKYFMEKYNIRLKHVYLPALEVGNGRRAIHIPMELCEIVEGQHYKKKLNEKQVTALLRASCQRPRDREQNCINMIRKNRYPDDPYAREFGIRVSENITTVEARVLRPPMLKYHETGKERHCTPRTGQWNMIDKKMVNAGAVPTWACVNFSKLYPNAVESFCDELVAICRRLGMEFNPRPVIPFANARPENVERLLDHVHGRTSKTRPILLIVILPDVTGSLYGQLKCLCETKYGIISQCCKPKHVTKPNRQQYLENVALKINVKVGGRNSVLIDAVQKRIPMVTDQPTIIFGADVTHPQPGEDSSPSIAAVAASQDWPEITKYKVMVSTQAHRREIITDLYTCQHLPTGLVHGGMIRELLISFWRENRLKPQRIIFYRDGVSEGQFAQVLLEEMDAVRKACASLEVGYLPPVTFIVCQKRHRTRLFANNHNNQSSVDRSGNVLPGTVVDTKICHPTEFDFFLCSHAGIQGTSRPAHYHVLFDENNFTADGLQSLTNNLCYTYARCTRSVSIVPPAYYAHLGAFRARYYLDPNLSDSGSVADRGNREAGDVAIRRLPDIHNDVKNVMFFC</sequence>
<evidence type="ECO:0000256" key="1">
    <source>
        <dbReference type="ARBA" id="ARBA00008201"/>
    </source>
</evidence>
<evidence type="ECO:0008006" key="8">
    <source>
        <dbReference type="Google" id="ProtNLM"/>
    </source>
</evidence>
<dbReference type="Pfam" id="PF02171">
    <property type="entry name" value="Piwi"/>
    <property type="match status" value="1"/>
</dbReference>
<dbReference type="SUPFAM" id="SSF53098">
    <property type="entry name" value="Ribonuclease H-like"/>
    <property type="match status" value="1"/>
</dbReference>
<dbReference type="HOGENOM" id="CLU_004544_0_0_1"/>
<dbReference type="FunFam" id="3.30.420.10:FF:000013">
    <property type="entry name" value="protein argonaute 10-like"/>
    <property type="match status" value="1"/>
</dbReference>
<dbReference type="InterPro" id="IPR036397">
    <property type="entry name" value="RNaseH_sf"/>
</dbReference>
<feature type="domain" description="Piwi" evidence="5">
    <location>
        <begin position="674"/>
        <end position="995"/>
    </location>
</feature>
<dbReference type="Gene3D" id="3.40.50.2300">
    <property type="match status" value="1"/>
</dbReference>
<dbReference type="GO" id="GO:0003723">
    <property type="term" value="F:RNA binding"/>
    <property type="evidence" value="ECO:0000318"/>
    <property type="project" value="GO_Central"/>
</dbReference>
<dbReference type="SMART" id="SM01163">
    <property type="entry name" value="DUF1785"/>
    <property type="match status" value="1"/>
</dbReference>
<dbReference type="KEGG" id="atr:18439464"/>
<dbReference type="PANTHER" id="PTHR22891">
    <property type="entry name" value="EUKARYOTIC TRANSLATION INITIATION FACTOR 2C"/>
    <property type="match status" value="1"/>
</dbReference>
<feature type="region of interest" description="Disordered" evidence="3">
    <location>
        <begin position="172"/>
        <end position="191"/>
    </location>
</feature>
<dbReference type="Pfam" id="PF16488">
    <property type="entry name" value="ArgoL2"/>
    <property type="match status" value="1"/>
</dbReference>
<evidence type="ECO:0000259" key="4">
    <source>
        <dbReference type="PROSITE" id="PS50821"/>
    </source>
</evidence>
<gene>
    <name evidence="6" type="ORF">AMTR_s00024p00238500</name>
</gene>
<dbReference type="Gene3D" id="2.170.260.10">
    <property type="entry name" value="paz domain"/>
    <property type="match status" value="1"/>
</dbReference>
<dbReference type="FunFam" id="3.40.50.2300:FF:000110">
    <property type="entry name" value="Argonaute 10"/>
    <property type="match status" value="1"/>
</dbReference>
<dbReference type="InterPro" id="IPR003165">
    <property type="entry name" value="Piwi"/>
</dbReference>
<dbReference type="Pfam" id="PF16486">
    <property type="entry name" value="ArgoN"/>
    <property type="match status" value="1"/>
</dbReference>
<dbReference type="SUPFAM" id="SSF101690">
    <property type="entry name" value="PAZ domain"/>
    <property type="match status" value="1"/>
</dbReference>
<dbReference type="InterPro" id="IPR032472">
    <property type="entry name" value="ArgoL2"/>
</dbReference>
<dbReference type="Gene3D" id="3.30.420.10">
    <property type="entry name" value="Ribonuclease H-like superfamily/Ribonuclease H"/>
    <property type="match status" value="1"/>
</dbReference>
<feature type="domain" description="PAZ" evidence="4">
    <location>
        <begin position="396"/>
        <end position="505"/>
    </location>
</feature>
<feature type="compositionally biased region" description="Low complexity" evidence="3">
    <location>
        <begin position="118"/>
        <end position="136"/>
    </location>
</feature>
<dbReference type="Pfam" id="PF02170">
    <property type="entry name" value="PAZ"/>
    <property type="match status" value="1"/>
</dbReference>
<evidence type="ECO:0000313" key="7">
    <source>
        <dbReference type="Proteomes" id="UP000017836"/>
    </source>
</evidence>
<feature type="compositionally biased region" description="Pro residues" evidence="3">
    <location>
        <begin position="101"/>
        <end position="117"/>
    </location>
</feature>
<dbReference type="OrthoDB" id="10252740at2759"/>
<dbReference type="eggNOG" id="KOG1041">
    <property type="taxonomic scope" value="Eukaryota"/>
</dbReference>
<dbReference type="InterPro" id="IPR045246">
    <property type="entry name" value="Piwi_ago-like"/>
</dbReference>